<evidence type="ECO:0000313" key="1">
    <source>
        <dbReference type="EMBL" id="KKL16559.1"/>
    </source>
</evidence>
<organism evidence="1">
    <name type="scientific">marine sediment metagenome</name>
    <dbReference type="NCBI Taxonomy" id="412755"/>
    <lineage>
        <taxon>unclassified sequences</taxon>
        <taxon>metagenomes</taxon>
        <taxon>ecological metagenomes</taxon>
    </lineage>
</organism>
<accession>A0A0F9B3R7</accession>
<dbReference type="InterPro" id="IPR053860">
    <property type="entry name" value="DUF6932"/>
</dbReference>
<dbReference type="Pfam" id="PF22014">
    <property type="entry name" value="DUF6932"/>
    <property type="match status" value="1"/>
</dbReference>
<dbReference type="EMBL" id="LAZR01039615">
    <property type="protein sequence ID" value="KKL16559.1"/>
    <property type="molecule type" value="Genomic_DNA"/>
</dbReference>
<gene>
    <name evidence="1" type="ORF">LCGC14_2494350</name>
</gene>
<comment type="caution">
    <text evidence="1">The sequence shown here is derived from an EMBL/GenBank/DDBJ whole genome shotgun (WGS) entry which is preliminary data.</text>
</comment>
<sequence>MLKKIPDFNAFGELPEGIHWAEWDKISLRFGSNIHRKKMLAGLKMVFTQLKIAGCKHVYLDGSFVTNKQFPNDFDACWDVTGVDVSILFNIIPELFDFNNGRLNQKMLFYGEFIPYDPSKTGTYSILEFFQYNRNGQKKGIIGIKVDELK</sequence>
<protein>
    <submittedName>
        <fullName evidence="1">Uncharacterized protein</fullName>
    </submittedName>
</protein>
<reference evidence="1" key="1">
    <citation type="journal article" date="2015" name="Nature">
        <title>Complex archaea that bridge the gap between prokaryotes and eukaryotes.</title>
        <authorList>
            <person name="Spang A."/>
            <person name="Saw J.H."/>
            <person name="Jorgensen S.L."/>
            <person name="Zaremba-Niedzwiedzka K."/>
            <person name="Martijn J."/>
            <person name="Lind A.E."/>
            <person name="van Eijk R."/>
            <person name="Schleper C."/>
            <person name="Guy L."/>
            <person name="Ettema T.J."/>
        </authorList>
    </citation>
    <scope>NUCLEOTIDE SEQUENCE</scope>
</reference>
<name>A0A0F9B3R7_9ZZZZ</name>
<proteinExistence type="predicted"/>
<dbReference type="AlphaFoldDB" id="A0A0F9B3R7"/>